<evidence type="ECO:0000313" key="3">
    <source>
        <dbReference type="Proteomes" id="UP000789396"/>
    </source>
</evidence>
<dbReference type="EMBL" id="CAJVPZ010043592">
    <property type="protein sequence ID" value="CAG8765979.1"/>
    <property type="molecule type" value="Genomic_DNA"/>
</dbReference>
<dbReference type="Pfam" id="PF07707">
    <property type="entry name" value="BACK"/>
    <property type="match status" value="1"/>
</dbReference>
<reference evidence="2" key="1">
    <citation type="submission" date="2021-06" db="EMBL/GenBank/DDBJ databases">
        <authorList>
            <person name="Kallberg Y."/>
            <person name="Tangrot J."/>
            <person name="Rosling A."/>
        </authorList>
    </citation>
    <scope>NUCLEOTIDE SEQUENCE</scope>
    <source>
        <strain evidence="2">IN212</strain>
    </source>
</reference>
<comment type="caution">
    <text evidence="2">The sequence shown here is derived from an EMBL/GenBank/DDBJ whole genome shotgun (WGS) entry which is preliminary data.</text>
</comment>
<sequence>DTIMAEVFSEDLVASPETLVEDFKNLYESKERLLITADEILIQSLIDIVQSLIIQNCYMFLQRSPIRMLHFITHYKQFNELNKAYLETICKNPSLLFDSDEFLSLEENALKLILECDNLDMKENPKEFVPEVWEYMDILPKDLIKDVVHYGKTTDDNTSKGFHYKFNLLFRSNLDGHTLQAFHRRCNNKGVTIVVGRIANSSHLVGAMLSHVNYNLSDCAIGCDGAHGLSFGEGPDLHISNNKTIWKFKTKTYPLLVNITSLAVSNYEVLQ</sequence>
<protein>
    <submittedName>
        <fullName evidence="2">1406_t:CDS:1</fullName>
    </submittedName>
</protein>
<dbReference type="InterPro" id="IPR011705">
    <property type="entry name" value="BACK"/>
</dbReference>
<evidence type="ECO:0000259" key="1">
    <source>
        <dbReference type="Pfam" id="PF07707"/>
    </source>
</evidence>
<gene>
    <name evidence="2" type="ORF">RFULGI_LOCUS14687</name>
</gene>
<proteinExistence type="predicted"/>
<feature type="domain" description="BACK" evidence="1">
    <location>
        <begin position="68"/>
        <end position="123"/>
    </location>
</feature>
<dbReference type="AlphaFoldDB" id="A0A9N9J5E8"/>
<dbReference type="OrthoDB" id="298084at2759"/>
<keyword evidence="3" id="KW-1185">Reference proteome</keyword>
<dbReference type="Proteomes" id="UP000789396">
    <property type="component" value="Unassembled WGS sequence"/>
</dbReference>
<feature type="non-terminal residue" evidence="2">
    <location>
        <position position="1"/>
    </location>
</feature>
<accession>A0A9N9J5E8</accession>
<organism evidence="2 3">
    <name type="scientific">Racocetra fulgida</name>
    <dbReference type="NCBI Taxonomy" id="60492"/>
    <lineage>
        <taxon>Eukaryota</taxon>
        <taxon>Fungi</taxon>
        <taxon>Fungi incertae sedis</taxon>
        <taxon>Mucoromycota</taxon>
        <taxon>Glomeromycotina</taxon>
        <taxon>Glomeromycetes</taxon>
        <taxon>Diversisporales</taxon>
        <taxon>Gigasporaceae</taxon>
        <taxon>Racocetra</taxon>
    </lineage>
</organism>
<evidence type="ECO:0000313" key="2">
    <source>
        <dbReference type="EMBL" id="CAG8765979.1"/>
    </source>
</evidence>
<name>A0A9N9J5E8_9GLOM</name>
<feature type="non-terminal residue" evidence="2">
    <location>
        <position position="271"/>
    </location>
</feature>